<dbReference type="AlphaFoldDB" id="A0A5C6TPH0"/>
<accession>A0A5C6TPH0</accession>
<dbReference type="PANTHER" id="PTHR46889">
    <property type="entry name" value="TRANSPOSASE INSF FOR INSERTION SEQUENCE IS3B-RELATED"/>
    <property type="match status" value="1"/>
</dbReference>
<dbReference type="Pfam" id="PF13276">
    <property type="entry name" value="HTH_21"/>
    <property type="match status" value="1"/>
</dbReference>
<dbReference type="GO" id="GO:0006313">
    <property type="term" value="P:DNA transposition"/>
    <property type="evidence" value="ECO:0007669"/>
    <property type="project" value="InterPro"/>
</dbReference>
<feature type="domain" description="Integrase catalytic" evidence="1">
    <location>
        <begin position="199"/>
        <end position="370"/>
    </location>
</feature>
<dbReference type="PROSITE" id="PS50994">
    <property type="entry name" value="INTEGRASE"/>
    <property type="match status" value="1"/>
</dbReference>
<dbReference type="Proteomes" id="UP000321832">
    <property type="component" value="Unassembled WGS sequence"/>
</dbReference>
<dbReference type="Pfam" id="PF00665">
    <property type="entry name" value="rve"/>
    <property type="match status" value="1"/>
</dbReference>
<dbReference type="InterPro" id="IPR036397">
    <property type="entry name" value="RNaseH_sf"/>
</dbReference>
<dbReference type="InterPro" id="IPR001584">
    <property type="entry name" value="Integrase_cat-core"/>
</dbReference>
<dbReference type="EMBL" id="VOPW01000002">
    <property type="protein sequence ID" value="TXC62100.1"/>
    <property type="molecule type" value="Genomic_DNA"/>
</dbReference>
<dbReference type="InterPro" id="IPR002514">
    <property type="entry name" value="Transposase_8"/>
</dbReference>
<keyword evidence="3" id="KW-1185">Reference proteome</keyword>
<dbReference type="NCBIfam" id="NF033516">
    <property type="entry name" value="transpos_IS3"/>
    <property type="match status" value="1"/>
</dbReference>
<evidence type="ECO:0000313" key="3">
    <source>
        <dbReference type="Proteomes" id="UP000321832"/>
    </source>
</evidence>
<dbReference type="Pfam" id="PF01527">
    <property type="entry name" value="HTH_Tnp_1"/>
    <property type="match status" value="1"/>
</dbReference>
<name>A0A5C6TPH0_9BURK</name>
<dbReference type="SUPFAM" id="SSF53098">
    <property type="entry name" value="Ribonuclease H-like"/>
    <property type="match status" value="1"/>
</dbReference>
<dbReference type="InterPro" id="IPR048020">
    <property type="entry name" value="Transpos_IS3"/>
</dbReference>
<dbReference type="InterPro" id="IPR012337">
    <property type="entry name" value="RNaseH-like_sf"/>
</dbReference>
<reference evidence="2 3" key="1">
    <citation type="submission" date="2019-08" db="EMBL/GenBank/DDBJ databases">
        <authorList>
            <person name="Khan S.A."/>
            <person name="Jeon C.O."/>
            <person name="Jeong S.E."/>
        </authorList>
    </citation>
    <scope>NUCLEOTIDE SEQUENCE [LARGE SCALE GENOMIC DNA]</scope>
    <source>
        <strain evidence="3">IMCC1728</strain>
    </source>
</reference>
<dbReference type="InterPro" id="IPR025948">
    <property type="entry name" value="HTH-like_dom"/>
</dbReference>
<dbReference type="Gene3D" id="3.30.420.10">
    <property type="entry name" value="Ribonuclease H-like superfamily/Ribonuclease H"/>
    <property type="match status" value="1"/>
</dbReference>
<dbReference type="PANTHER" id="PTHR46889:SF4">
    <property type="entry name" value="TRANSPOSASE INSO FOR INSERTION SEQUENCE ELEMENT IS911B-RELATED"/>
    <property type="match status" value="1"/>
</dbReference>
<evidence type="ECO:0000259" key="1">
    <source>
        <dbReference type="PROSITE" id="PS50994"/>
    </source>
</evidence>
<dbReference type="GO" id="GO:0043565">
    <property type="term" value="F:sequence-specific DNA binding"/>
    <property type="evidence" value="ECO:0007669"/>
    <property type="project" value="InterPro"/>
</dbReference>
<dbReference type="SUPFAM" id="SSF48295">
    <property type="entry name" value="TrpR-like"/>
    <property type="match status" value="1"/>
</dbReference>
<organism evidence="2 3">
    <name type="scientific">Piscinibacter aquaticus</name>
    <dbReference type="NCBI Taxonomy" id="392597"/>
    <lineage>
        <taxon>Bacteria</taxon>
        <taxon>Pseudomonadati</taxon>
        <taxon>Pseudomonadota</taxon>
        <taxon>Betaproteobacteria</taxon>
        <taxon>Burkholderiales</taxon>
        <taxon>Sphaerotilaceae</taxon>
        <taxon>Piscinibacter</taxon>
    </lineage>
</organism>
<comment type="caution">
    <text evidence="2">The sequence shown here is derived from an EMBL/GenBank/DDBJ whole genome shotgun (WGS) entry which is preliminary data.</text>
</comment>
<evidence type="ECO:0000313" key="2">
    <source>
        <dbReference type="EMBL" id="TXC62100.1"/>
    </source>
</evidence>
<dbReference type="GO" id="GO:0004803">
    <property type="term" value="F:transposase activity"/>
    <property type="evidence" value="ECO:0007669"/>
    <property type="project" value="InterPro"/>
</dbReference>
<gene>
    <name evidence="2" type="ORF">FSC37_22240</name>
</gene>
<dbReference type="InterPro" id="IPR010921">
    <property type="entry name" value="Trp_repressor/repl_initiator"/>
</dbReference>
<dbReference type="GO" id="GO:0015074">
    <property type="term" value="P:DNA integration"/>
    <property type="evidence" value="ECO:0007669"/>
    <property type="project" value="InterPro"/>
</dbReference>
<proteinExistence type="predicted"/>
<dbReference type="InterPro" id="IPR050900">
    <property type="entry name" value="Transposase_IS3/IS150/IS904"/>
</dbReference>
<sequence>MSRRPRRNHSAAFKAKVALEALADGKTIAEIAHKHDVHPHQVTEWRRQLIERAAGVFGAPAVAAAPPVDLKALHAKIGQLALENDFLGRRAQQGRVAERKAMIDRDHRLPVKRQAELLGISRGTVYYQPAPIPEAELALMRRIDRLHLDHPYAGSRMLRDLLRLQGVEVGRRHVGTLMRRMGIQALYRKPNTSRKHPAHAVFPYALRGLAIERANQVWALDITYIPMARGWVYLVAVLDWASRRVLAHRVSITMEADFCVEALREAVARWGAPEIVNTDQGSQFSGAEFVAEVARIGARQSMDGRGCWRDNVFVERLWRSVKYEEVYLKAYDSVSAARQGTATYLDFYNSRRPHQSHDGRTPDMIYFGTLQPQAQAA</sequence>
<protein>
    <submittedName>
        <fullName evidence="2">IS3 family transposase</fullName>
    </submittedName>
</protein>